<evidence type="ECO:0000313" key="3">
    <source>
        <dbReference type="Proteomes" id="UP000676336"/>
    </source>
</evidence>
<dbReference type="Proteomes" id="UP000676336">
    <property type="component" value="Unassembled WGS sequence"/>
</dbReference>
<gene>
    <name evidence="2" type="ORF">SMN809_LOCUS79533</name>
</gene>
<protein>
    <submittedName>
        <fullName evidence="2">Uncharacterized protein</fullName>
    </submittedName>
</protein>
<proteinExistence type="predicted"/>
<dbReference type="AlphaFoldDB" id="A0A8S3J9E2"/>
<name>A0A8S3J9E2_9BILA</name>
<reference evidence="2" key="1">
    <citation type="submission" date="2021-02" db="EMBL/GenBank/DDBJ databases">
        <authorList>
            <person name="Nowell W R."/>
        </authorList>
    </citation>
    <scope>NUCLEOTIDE SEQUENCE</scope>
</reference>
<feature type="non-terminal residue" evidence="2">
    <location>
        <position position="1"/>
    </location>
</feature>
<organism evidence="2 3">
    <name type="scientific">Rotaria magnacalcarata</name>
    <dbReference type="NCBI Taxonomy" id="392030"/>
    <lineage>
        <taxon>Eukaryota</taxon>
        <taxon>Metazoa</taxon>
        <taxon>Spiralia</taxon>
        <taxon>Gnathifera</taxon>
        <taxon>Rotifera</taxon>
        <taxon>Eurotatoria</taxon>
        <taxon>Bdelloidea</taxon>
        <taxon>Philodinida</taxon>
        <taxon>Philodinidae</taxon>
        <taxon>Rotaria</taxon>
    </lineage>
</organism>
<evidence type="ECO:0000256" key="1">
    <source>
        <dbReference type="SAM" id="MobiDB-lite"/>
    </source>
</evidence>
<dbReference type="EMBL" id="CAJOBI010342780">
    <property type="protein sequence ID" value="CAF5215300.1"/>
    <property type="molecule type" value="Genomic_DNA"/>
</dbReference>
<evidence type="ECO:0000313" key="2">
    <source>
        <dbReference type="EMBL" id="CAF5215300.1"/>
    </source>
</evidence>
<sequence>MIKISITICSKTNSQFPLDNDVPSINDSEERLNYVSSEENNTSDQVDASRSLISNNQSLDSSTTSLVDESLSTVSDHTII</sequence>
<accession>A0A8S3J9E2</accession>
<feature type="non-terminal residue" evidence="2">
    <location>
        <position position="80"/>
    </location>
</feature>
<feature type="region of interest" description="Disordered" evidence="1">
    <location>
        <begin position="35"/>
        <end position="80"/>
    </location>
</feature>
<comment type="caution">
    <text evidence="2">The sequence shown here is derived from an EMBL/GenBank/DDBJ whole genome shotgun (WGS) entry which is preliminary data.</text>
</comment>